<reference evidence="1" key="1">
    <citation type="submission" date="2018-11" db="EMBL/GenBank/DDBJ databases">
        <authorList>
            <consortium name="Genoscope - CEA"/>
            <person name="William W."/>
        </authorList>
    </citation>
    <scope>NUCLEOTIDE SEQUENCE</scope>
</reference>
<evidence type="ECO:0000313" key="1">
    <source>
        <dbReference type="EMBL" id="VDD59731.1"/>
    </source>
</evidence>
<sequence length="37" mass="4329">MMKTTRRNELLSTEPSLMRKINSYIIPLGKGMHHRST</sequence>
<protein>
    <submittedName>
        <fullName evidence="1">Uncharacterized protein</fullName>
    </submittedName>
</protein>
<dbReference type="AlphaFoldDB" id="A0A3P6GJ09"/>
<organism evidence="1">
    <name type="scientific">Brassica oleracea</name>
    <name type="common">Wild cabbage</name>
    <dbReference type="NCBI Taxonomy" id="3712"/>
    <lineage>
        <taxon>Eukaryota</taxon>
        <taxon>Viridiplantae</taxon>
        <taxon>Streptophyta</taxon>
        <taxon>Embryophyta</taxon>
        <taxon>Tracheophyta</taxon>
        <taxon>Spermatophyta</taxon>
        <taxon>Magnoliopsida</taxon>
        <taxon>eudicotyledons</taxon>
        <taxon>Gunneridae</taxon>
        <taxon>Pentapetalae</taxon>
        <taxon>rosids</taxon>
        <taxon>malvids</taxon>
        <taxon>Brassicales</taxon>
        <taxon>Brassicaceae</taxon>
        <taxon>Brassiceae</taxon>
        <taxon>Brassica</taxon>
    </lineage>
</organism>
<name>A0A3P6GJ09_BRAOL</name>
<accession>A0A3P6GJ09</accession>
<proteinExistence type="predicted"/>
<dbReference type="EMBL" id="LR031880">
    <property type="protein sequence ID" value="VDD59731.1"/>
    <property type="molecule type" value="Genomic_DNA"/>
</dbReference>
<gene>
    <name evidence="1" type="ORF">BOLC6T35184H</name>
</gene>